<comment type="caution">
    <text evidence="9">The sequence shown here is derived from an EMBL/GenBank/DDBJ whole genome shotgun (WGS) entry which is preliminary data.</text>
</comment>
<dbReference type="GO" id="GO:0004523">
    <property type="term" value="F:RNA-DNA hybrid ribonuclease activity"/>
    <property type="evidence" value="ECO:0007669"/>
    <property type="project" value="UniProtKB-EC"/>
</dbReference>
<comment type="similarity">
    <text evidence="2">Belongs to the RNase H family.</text>
</comment>
<evidence type="ECO:0000313" key="10">
    <source>
        <dbReference type="Proteomes" id="UP000566819"/>
    </source>
</evidence>
<evidence type="ECO:0000256" key="5">
    <source>
        <dbReference type="ARBA" id="ARBA00022723"/>
    </source>
</evidence>
<evidence type="ECO:0000256" key="6">
    <source>
        <dbReference type="ARBA" id="ARBA00022759"/>
    </source>
</evidence>
<keyword evidence="4" id="KW-0540">Nuclease</keyword>
<keyword evidence="5" id="KW-0479">Metal-binding</keyword>
<dbReference type="Proteomes" id="UP000566819">
    <property type="component" value="Unassembled WGS sequence"/>
</dbReference>
<dbReference type="OrthoDB" id="407198at2759"/>
<keyword evidence="6" id="KW-0255">Endonuclease</keyword>
<dbReference type="InterPro" id="IPR050092">
    <property type="entry name" value="RNase_H"/>
</dbReference>
<evidence type="ECO:0000256" key="1">
    <source>
        <dbReference type="ARBA" id="ARBA00000077"/>
    </source>
</evidence>
<dbReference type="InterPro" id="IPR036397">
    <property type="entry name" value="RNaseH_sf"/>
</dbReference>
<dbReference type="InterPro" id="IPR012337">
    <property type="entry name" value="RNaseH-like_sf"/>
</dbReference>
<reference evidence="9 10" key="1">
    <citation type="submission" date="2020-03" db="EMBL/GenBank/DDBJ databases">
        <title>Draft Genome Sequence of Cudoniella acicularis.</title>
        <authorList>
            <person name="Buettner E."/>
            <person name="Kellner H."/>
        </authorList>
    </citation>
    <scope>NUCLEOTIDE SEQUENCE [LARGE SCALE GENOMIC DNA]</scope>
    <source>
        <strain evidence="9 10">DSM 108380</strain>
    </source>
</reference>
<dbReference type="AlphaFoldDB" id="A0A8H4RAV4"/>
<evidence type="ECO:0000256" key="3">
    <source>
        <dbReference type="ARBA" id="ARBA00012180"/>
    </source>
</evidence>
<evidence type="ECO:0000259" key="8">
    <source>
        <dbReference type="PROSITE" id="PS50879"/>
    </source>
</evidence>
<dbReference type="EC" id="3.1.26.4" evidence="3"/>
<sequence length="233" mass="26875">MKFCLYLEYQYPVRFQPIDSTATPHTLFDYEHRFIRKKDPREILIFTDGTCSGNGQKHPQAGCAIVHRPSIYSQTGQLTHGGTVRFRLETEGPTGIRYQQTSNRAKLRAVIAALHFRDWSMDCNRSWRSLVIATDSEYAAINVTERVQNWETNGWKLSGGGDVKNQDLWKLLPKLIRKLLQGGVKVSFWRIPREWNSSADEFAKSAVDMKETLKFEVLESSRPIQIKIRPFVP</sequence>
<dbReference type="CDD" id="cd13934">
    <property type="entry name" value="RNase_H_Dikarya_like"/>
    <property type="match status" value="1"/>
</dbReference>
<dbReference type="SUPFAM" id="SSF53098">
    <property type="entry name" value="Ribonuclease H-like"/>
    <property type="match status" value="1"/>
</dbReference>
<evidence type="ECO:0000256" key="4">
    <source>
        <dbReference type="ARBA" id="ARBA00022722"/>
    </source>
</evidence>
<dbReference type="Pfam" id="PF00075">
    <property type="entry name" value="RNase_H"/>
    <property type="match status" value="1"/>
</dbReference>
<dbReference type="GO" id="GO:0043137">
    <property type="term" value="P:DNA replication, removal of RNA primer"/>
    <property type="evidence" value="ECO:0007669"/>
    <property type="project" value="TreeGrafter"/>
</dbReference>
<keyword evidence="10" id="KW-1185">Reference proteome</keyword>
<proteinExistence type="inferred from homology"/>
<dbReference type="GO" id="GO:0003676">
    <property type="term" value="F:nucleic acid binding"/>
    <property type="evidence" value="ECO:0007669"/>
    <property type="project" value="InterPro"/>
</dbReference>
<keyword evidence="7" id="KW-0378">Hydrolase</keyword>
<dbReference type="PANTHER" id="PTHR10642">
    <property type="entry name" value="RIBONUCLEASE H1"/>
    <property type="match status" value="1"/>
</dbReference>
<feature type="domain" description="RNase H type-1" evidence="8">
    <location>
        <begin position="39"/>
        <end position="208"/>
    </location>
</feature>
<gene>
    <name evidence="9" type="ORF">G7Y89_g11452</name>
</gene>
<evidence type="ECO:0000256" key="7">
    <source>
        <dbReference type="ARBA" id="ARBA00022801"/>
    </source>
</evidence>
<name>A0A8H4RAV4_9HELO</name>
<comment type="catalytic activity">
    <reaction evidence="1">
        <text>Endonucleolytic cleavage to 5'-phosphomonoester.</text>
        <dbReference type="EC" id="3.1.26.4"/>
    </reaction>
</comment>
<dbReference type="PANTHER" id="PTHR10642:SF26">
    <property type="entry name" value="RIBONUCLEASE H1"/>
    <property type="match status" value="1"/>
</dbReference>
<organism evidence="9 10">
    <name type="scientific">Cudoniella acicularis</name>
    <dbReference type="NCBI Taxonomy" id="354080"/>
    <lineage>
        <taxon>Eukaryota</taxon>
        <taxon>Fungi</taxon>
        <taxon>Dikarya</taxon>
        <taxon>Ascomycota</taxon>
        <taxon>Pezizomycotina</taxon>
        <taxon>Leotiomycetes</taxon>
        <taxon>Helotiales</taxon>
        <taxon>Tricladiaceae</taxon>
        <taxon>Cudoniella</taxon>
    </lineage>
</organism>
<evidence type="ECO:0000313" key="9">
    <source>
        <dbReference type="EMBL" id="KAF4626702.1"/>
    </source>
</evidence>
<dbReference type="Gene3D" id="3.30.420.10">
    <property type="entry name" value="Ribonuclease H-like superfamily/Ribonuclease H"/>
    <property type="match status" value="1"/>
</dbReference>
<evidence type="ECO:0000256" key="2">
    <source>
        <dbReference type="ARBA" id="ARBA00005300"/>
    </source>
</evidence>
<dbReference type="InterPro" id="IPR002156">
    <property type="entry name" value="RNaseH_domain"/>
</dbReference>
<dbReference type="EMBL" id="JAAMPI010001101">
    <property type="protein sequence ID" value="KAF4626702.1"/>
    <property type="molecule type" value="Genomic_DNA"/>
</dbReference>
<dbReference type="PROSITE" id="PS50879">
    <property type="entry name" value="RNASE_H_1"/>
    <property type="match status" value="1"/>
</dbReference>
<protein>
    <recommendedName>
        <fullName evidence="3">ribonuclease H</fullName>
        <ecNumber evidence="3">3.1.26.4</ecNumber>
    </recommendedName>
</protein>
<accession>A0A8H4RAV4</accession>
<dbReference type="GO" id="GO:0046872">
    <property type="term" value="F:metal ion binding"/>
    <property type="evidence" value="ECO:0007669"/>
    <property type="project" value="UniProtKB-KW"/>
</dbReference>